<accession>A0A2A5WBY3</accession>
<keyword evidence="1 2" id="KW-0808">Transferase</keyword>
<evidence type="ECO:0000313" key="3">
    <source>
        <dbReference type="Proteomes" id="UP000219329"/>
    </source>
</evidence>
<dbReference type="SUPFAM" id="SSF89796">
    <property type="entry name" value="CoA-transferase family III (CaiB/BaiF)"/>
    <property type="match status" value="1"/>
</dbReference>
<dbReference type="PANTHER" id="PTHR48207">
    <property type="entry name" value="SUCCINATE--HYDROXYMETHYLGLUTARATE COA-TRANSFERASE"/>
    <property type="match status" value="1"/>
</dbReference>
<proteinExistence type="predicted"/>
<dbReference type="GO" id="GO:0008410">
    <property type="term" value="F:CoA-transferase activity"/>
    <property type="evidence" value="ECO:0007669"/>
    <property type="project" value="TreeGrafter"/>
</dbReference>
<organism evidence="2 3">
    <name type="scientific">OM182 bacterium MED-G28</name>
    <dbReference type="NCBI Taxonomy" id="1986256"/>
    <lineage>
        <taxon>Bacteria</taxon>
        <taxon>Pseudomonadati</taxon>
        <taxon>Pseudomonadota</taxon>
        <taxon>Gammaproteobacteria</taxon>
        <taxon>OMG group</taxon>
        <taxon>OM182 clade</taxon>
    </lineage>
</organism>
<dbReference type="InterPro" id="IPR044855">
    <property type="entry name" value="CoA-Trfase_III_dom3_sf"/>
</dbReference>
<evidence type="ECO:0000313" key="2">
    <source>
        <dbReference type="EMBL" id="PDH34055.1"/>
    </source>
</evidence>
<dbReference type="InterPro" id="IPR003673">
    <property type="entry name" value="CoA-Trfase_fam_III"/>
</dbReference>
<dbReference type="Pfam" id="PF02515">
    <property type="entry name" value="CoA_transf_3"/>
    <property type="match status" value="1"/>
</dbReference>
<reference evidence="2 3" key="1">
    <citation type="submission" date="2017-08" db="EMBL/GenBank/DDBJ databases">
        <title>Fine stratification of microbial communities through a metagenomic profile of the photic zone.</title>
        <authorList>
            <person name="Haro-Moreno J.M."/>
            <person name="Lopez-Perez M."/>
            <person name="De La Torre J."/>
            <person name="Picazo A."/>
            <person name="Camacho A."/>
            <person name="Rodriguez-Valera F."/>
        </authorList>
    </citation>
    <scope>NUCLEOTIDE SEQUENCE [LARGE SCALE GENOMIC DNA]</scope>
    <source>
        <strain evidence="2">MED-G28</strain>
    </source>
</reference>
<dbReference type="Gene3D" id="3.30.1540.10">
    <property type="entry name" value="formyl-coa transferase, domain 3"/>
    <property type="match status" value="1"/>
</dbReference>
<name>A0A2A5WBY3_9GAMM</name>
<gene>
    <name evidence="2" type="ORF">CNF02_06780</name>
</gene>
<comment type="caution">
    <text evidence="2">The sequence shown here is derived from an EMBL/GenBank/DDBJ whole genome shotgun (WGS) entry which is preliminary data.</text>
</comment>
<dbReference type="InterPro" id="IPR050483">
    <property type="entry name" value="CoA-transferase_III_domain"/>
</dbReference>
<dbReference type="PANTHER" id="PTHR48207:SF3">
    <property type="entry name" value="SUCCINATE--HYDROXYMETHYLGLUTARATE COA-TRANSFERASE"/>
    <property type="match status" value="1"/>
</dbReference>
<sequence>MGPLEGIKVLDLTSMVSGPVAAMMLGDQGADVIKVEPIHGEQLRHLGEPHNGIPATFFSCNRNKKSLAVDLKDEAGKEILWTLIKTADVLLQNFRPGAMARMGFSEEKVREKNPGIIYVSISGFGEKGPYSHKRVYDPIIQGLSGATDIQADRKSGRPNMIRIILADKVSALTAAQAVSSALFYRERQGEGQHIKISMLEATIAFFWPEGMSGLTYAENETDVRKTFSSIDLIYETKDGYLTISVISDKEWKGICEALERQELITDERFKSSLARRRNAEERREVIGEEVSKRSSAELLQILDANDVPCAPLLDRAELMEHPQIVESETVLRESYKGFGEVRQARPAARFQLTESSLRLPAPKLGQHSREILESLGYDEAKCDALIATNVILQGF</sequence>
<dbReference type="Gene3D" id="3.40.50.10540">
    <property type="entry name" value="Crotonobetainyl-coa:carnitine coa-transferase, domain 1"/>
    <property type="match status" value="1"/>
</dbReference>
<dbReference type="EMBL" id="NTJZ01000005">
    <property type="protein sequence ID" value="PDH34055.1"/>
    <property type="molecule type" value="Genomic_DNA"/>
</dbReference>
<dbReference type="Proteomes" id="UP000219329">
    <property type="component" value="Unassembled WGS sequence"/>
</dbReference>
<dbReference type="InterPro" id="IPR023606">
    <property type="entry name" value="CoA-Trfase_III_dom_1_sf"/>
</dbReference>
<evidence type="ECO:0000256" key="1">
    <source>
        <dbReference type="ARBA" id="ARBA00022679"/>
    </source>
</evidence>
<protein>
    <submittedName>
        <fullName evidence="2">CoA transferase</fullName>
    </submittedName>
</protein>
<dbReference type="AlphaFoldDB" id="A0A2A5WBY3"/>